<sequence>MRYSPFVERISGESVSAWDIHYAAVEARGRGEDVIVLSVGDPDFATASAICETAVDALRAGDTHYTHVLGRPALREAIAAKQSRLQGIAVHADNVALVAGAQNGLFATSLCLFSQGDEVLVPEPMYLTYEACIHASGARIATIEQPAANGFRLTRAALEKAISAKTRGIALATPCNPTGNVYSREELELVAEVAREHNLWVISDEVYGQITYDQPHLSIASLPGMAERTVVLNSLSKTHAMTGWRVGWVVAPTALVGHLDNLLLCMLYGLPGFIQEAAIKALELDDEVVSDARTVYRRRRDLVVAGLGGIADLDCRVPQAGMFMLVDVRRTGLSSMDFAWQLFRATGVSVLDAQAFGASAEGFVRISFTVADDTLKDACQRIAGFVEGLRANR</sequence>
<dbReference type="Pfam" id="PF00155">
    <property type="entry name" value="Aminotran_1_2"/>
    <property type="match status" value="1"/>
</dbReference>
<evidence type="ECO:0000256" key="2">
    <source>
        <dbReference type="ARBA" id="ARBA00007441"/>
    </source>
</evidence>
<evidence type="ECO:0000256" key="1">
    <source>
        <dbReference type="ARBA" id="ARBA00001933"/>
    </source>
</evidence>
<dbReference type="InterPro" id="IPR015422">
    <property type="entry name" value="PyrdxlP-dep_Trfase_small"/>
</dbReference>
<evidence type="ECO:0000256" key="3">
    <source>
        <dbReference type="ARBA" id="ARBA00022576"/>
    </source>
</evidence>
<dbReference type="Proteomes" id="UP000814003">
    <property type="component" value="Unassembled WGS sequence"/>
</dbReference>
<comment type="similarity">
    <text evidence="2 6">Belongs to the class-I pyridoxal-phosphate-dependent aminotransferase family.</text>
</comment>
<dbReference type="PROSITE" id="PS00105">
    <property type="entry name" value="AA_TRANSFER_CLASS_1"/>
    <property type="match status" value="1"/>
</dbReference>
<dbReference type="InterPro" id="IPR015424">
    <property type="entry name" value="PyrdxlP-dep_Trfase"/>
</dbReference>
<evidence type="ECO:0000259" key="7">
    <source>
        <dbReference type="Pfam" id="PF00155"/>
    </source>
</evidence>
<dbReference type="Gene3D" id="3.40.640.10">
    <property type="entry name" value="Type I PLP-dependent aspartate aminotransferase-like (Major domain)"/>
    <property type="match status" value="1"/>
</dbReference>
<keyword evidence="3 6" id="KW-0032">Aminotransferase</keyword>
<accession>A0ABS9F0S4</accession>
<dbReference type="GeneID" id="70101581"/>
<dbReference type="RefSeq" id="WP_076962776.1">
    <property type="nucleotide sequence ID" value="NZ_CBCRYT010000008.1"/>
</dbReference>
<dbReference type="CDD" id="cd00609">
    <property type="entry name" value="AAT_like"/>
    <property type="match status" value="1"/>
</dbReference>
<keyword evidence="5" id="KW-0663">Pyridoxal phosphate</keyword>
<dbReference type="PANTHER" id="PTHR46383:SF1">
    <property type="entry name" value="ASPARTATE AMINOTRANSFERASE"/>
    <property type="match status" value="1"/>
</dbReference>
<reference evidence="8 9" key="1">
    <citation type="submission" date="2019-11" db="EMBL/GenBank/DDBJ databases">
        <title>Epiphytic Pseudomonas syringae from cherry orchards.</title>
        <authorList>
            <person name="Hulin M.T."/>
        </authorList>
    </citation>
    <scope>NUCLEOTIDE SEQUENCE [LARGE SCALE GENOMIC DNA]</scope>
    <source>
        <strain evidence="8 9">PA-6-5B</strain>
    </source>
</reference>
<protein>
    <recommendedName>
        <fullName evidence="6">Aminotransferase</fullName>
        <ecNumber evidence="6">2.6.1.-</ecNumber>
    </recommendedName>
</protein>
<feature type="domain" description="Aminotransferase class I/classII large" evidence="7">
    <location>
        <begin position="33"/>
        <end position="382"/>
    </location>
</feature>
<comment type="cofactor">
    <cofactor evidence="1 6">
        <name>pyridoxal 5'-phosphate</name>
        <dbReference type="ChEBI" id="CHEBI:597326"/>
    </cofactor>
</comment>
<dbReference type="GO" id="GO:0008483">
    <property type="term" value="F:transaminase activity"/>
    <property type="evidence" value="ECO:0007669"/>
    <property type="project" value="UniProtKB-KW"/>
</dbReference>
<evidence type="ECO:0000313" key="8">
    <source>
        <dbReference type="EMBL" id="MCF5106000.1"/>
    </source>
</evidence>
<name>A0ABS9F0S4_9PSED</name>
<comment type="caution">
    <text evidence="8">The sequence shown here is derived from an EMBL/GenBank/DDBJ whole genome shotgun (WGS) entry which is preliminary data.</text>
</comment>
<dbReference type="InterPro" id="IPR015421">
    <property type="entry name" value="PyrdxlP-dep_Trfase_major"/>
</dbReference>
<proteinExistence type="inferred from homology"/>
<gene>
    <name evidence="8" type="ORF">GIW56_04035</name>
</gene>
<evidence type="ECO:0000256" key="6">
    <source>
        <dbReference type="RuleBase" id="RU000481"/>
    </source>
</evidence>
<evidence type="ECO:0000256" key="4">
    <source>
        <dbReference type="ARBA" id="ARBA00022679"/>
    </source>
</evidence>
<dbReference type="InterPro" id="IPR050596">
    <property type="entry name" value="AspAT/PAT-like"/>
</dbReference>
<evidence type="ECO:0000256" key="5">
    <source>
        <dbReference type="ARBA" id="ARBA00022898"/>
    </source>
</evidence>
<dbReference type="SUPFAM" id="SSF53383">
    <property type="entry name" value="PLP-dependent transferases"/>
    <property type="match status" value="1"/>
</dbReference>
<keyword evidence="9" id="KW-1185">Reference proteome</keyword>
<dbReference type="InterPro" id="IPR004838">
    <property type="entry name" value="NHTrfase_class1_PyrdxlP-BS"/>
</dbReference>
<dbReference type="InterPro" id="IPR004839">
    <property type="entry name" value="Aminotransferase_I/II_large"/>
</dbReference>
<organism evidence="8 9">
    <name type="scientific">Pseudomonas gessardii</name>
    <dbReference type="NCBI Taxonomy" id="78544"/>
    <lineage>
        <taxon>Bacteria</taxon>
        <taxon>Pseudomonadati</taxon>
        <taxon>Pseudomonadota</taxon>
        <taxon>Gammaproteobacteria</taxon>
        <taxon>Pseudomonadales</taxon>
        <taxon>Pseudomonadaceae</taxon>
        <taxon>Pseudomonas</taxon>
    </lineage>
</organism>
<dbReference type="PANTHER" id="PTHR46383">
    <property type="entry name" value="ASPARTATE AMINOTRANSFERASE"/>
    <property type="match status" value="1"/>
</dbReference>
<dbReference type="EMBL" id="WKED01000004">
    <property type="protein sequence ID" value="MCF5106000.1"/>
    <property type="molecule type" value="Genomic_DNA"/>
</dbReference>
<keyword evidence="4 6" id="KW-0808">Transferase</keyword>
<evidence type="ECO:0000313" key="9">
    <source>
        <dbReference type="Proteomes" id="UP000814003"/>
    </source>
</evidence>
<dbReference type="EC" id="2.6.1.-" evidence="6"/>
<dbReference type="Gene3D" id="3.90.1150.10">
    <property type="entry name" value="Aspartate Aminotransferase, domain 1"/>
    <property type="match status" value="1"/>
</dbReference>